<organism evidence="3 4">
    <name type="scientific">Streptococcus criceti HS-6</name>
    <dbReference type="NCBI Taxonomy" id="873449"/>
    <lineage>
        <taxon>Bacteria</taxon>
        <taxon>Bacillati</taxon>
        <taxon>Bacillota</taxon>
        <taxon>Bacilli</taxon>
        <taxon>Lactobacillales</taxon>
        <taxon>Streptococcaceae</taxon>
        <taxon>Streptococcus</taxon>
    </lineage>
</organism>
<protein>
    <recommendedName>
        <fullName evidence="2">SWIM-type domain-containing protein</fullName>
    </recommendedName>
</protein>
<dbReference type="AlphaFoldDB" id="G5JSF8"/>
<keyword evidence="1" id="KW-0479">Metal-binding</keyword>
<reference evidence="3" key="1">
    <citation type="submission" date="2011-07" db="EMBL/GenBank/DDBJ databases">
        <authorList>
            <person name="Stanhope M.J."/>
            <person name="Durkin A.S."/>
            <person name="Hostetler J."/>
            <person name="Kim M."/>
            <person name="Radune D."/>
            <person name="Singh I."/>
            <person name="Town C.D."/>
        </authorList>
    </citation>
    <scope>NUCLEOTIDE SEQUENCE [LARGE SCALE GENOMIC DNA]</scope>
    <source>
        <strain evidence="3">HS-6</strain>
    </source>
</reference>
<proteinExistence type="predicted"/>
<dbReference type="PROSITE" id="PS50966">
    <property type="entry name" value="ZF_SWIM"/>
    <property type="match status" value="1"/>
</dbReference>
<comment type="caution">
    <text evidence="3">The sequence shown here is derived from an EMBL/GenBank/DDBJ whole genome shotgun (WGS) entry which is preliminary data.</text>
</comment>
<evidence type="ECO:0000313" key="3">
    <source>
        <dbReference type="EMBL" id="EHI74160.1"/>
    </source>
</evidence>
<gene>
    <name evidence="3" type="ORF">STRCR_2157</name>
</gene>
<dbReference type="Proteomes" id="UP000004322">
    <property type="component" value="Unassembled WGS sequence"/>
</dbReference>
<name>G5JSF8_STRCG</name>
<dbReference type="Pfam" id="PF04434">
    <property type="entry name" value="SWIM"/>
    <property type="match status" value="1"/>
</dbReference>
<keyword evidence="1" id="KW-0863">Zinc-finger</keyword>
<dbReference type="EMBL" id="AEUV02000002">
    <property type="protein sequence ID" value="EHI74160.1"/>
    <property type="molecule type" value="Genomic_DNA"/>
</dbReference>
<evidence type="ECO:0000259" key="2">
    <source>
        <dbReference type="PROSITE" id="PS50966"/>
    </source>
</evidence>
<dbReference type="OrthoDB" id="9760715at2"/>
<keyword evidence="1" id="KW-0862">Zinc</keyword>
<dbReference type="InterPro" id="IPR007527">
    <property type="entry name" value="Znf_SWIM"/>
</dbReference>
<keyword evidence="4" id="KW-1185">Reference proteome</keyword>
<dbReference type="GO" id="GO:0008270">
    <property type="term" value="F:zinc ion binding"/>
    <property type="evidence" value="ECO:0007669"/>
    <property type="project" value="UniProtKB-KW"/>
</dbReference>
<sequence length="557" mass="65484">MTNDTMWFDQFSNKILDKGFDYYQAGCVCGLIKTSRGYRASVSGNEDYEVILEIDNDTLGQMWCDCPYALEGHNCKHMAAVLYAIGDDTEIKSSDVEETNAVSELIAQLTEEELRDALSYLCQTDQSLEMLLVTRYSNKIGQKQIAHLKAEFTFLANKYSDRYGYIDWPKGKSYKRDVVNFLNQKILNLIQKQFNREAFELLGFIFAEIDEQQIENGEIIGALFSHCSQLWEQIYHQADSDFRQEMFIWFNQYQLSHLNDSFAQECVQDFLEEHFQTPEYLEEKLWALDQVIAHLEERQADNDSRYPSYQFEDFVVKRLTLMEDLGYSQEAIESYQKDYWFIPQVRMTAAHKALSEQRLDRAVAILKESKILDSNYKGLVLRHSELLMAIYQKQGADKDYKNELIKYVFEYGEDNLDKIEKLKELSSHEEWLDYRSRLLSQMSTKGRLALLDKEGLYRQLLDAILSIPFQRHYYLDQYEQTLKNLFPIPVRDAYIKEVSKMIMSASDRKTYRLLADYLKKIATYPDGQVIGSKIVHNWKETYPRKRALLEELRQAGF</sequence>
<accession>G5JSF8</accession>
<dbReference type="eggNOG" id="COG4715">
    <property type="taxonomic scope" value="Bacteria"/>
</dbReference>
<feature type="domain" description="SWIM-type" evidence="2">
    <location>
        <begin position="48"/>
        <end position="86"/>
    </location>
</feature>
<evidence type="ECO:0000313" key="4">
    <source>
        <dbReference type="Proteomes" id="UP000004322"/>
    </source>
</evidence>
<dbReference type="RefSeq" id="WP_004227030.1">
    <property type="nucleotide sequence ID" value="NZ_AEUV02000002.1"/>
</dbReference>
<evidence type="ECO:0000256" key="1">
    <source>
        <dbReference type="PROSITE-ProRule" id="PRU00325"/>
    </source>
</evidence>